<comment type="function">
    <text evidence="1 10">Catalyzes the NADPH-dependent reduction of ketopantoate into pantoic acid.</text>
</comment>
<dbReference type="InterPro" id="IPR013752">
    <property type="entry name" value="KPA_reductase"/>
</dbReference>
<dbReference type="NCBIfam" id="TIGR00745">
    <property type="entry name" value="apbA_panE"/>
    <property type="match status" value="1"/>
</dbReference>
<evidence type="ECO:0000256" key="7">
    <source>
        <dbReference type="ARBA" id="ARBA00023002"/>
    </source>
</evidence>
<dbReference type="Pfam" id="PF02558">
    <property type="entry name" value="ApbA"/>
    <property type="match status" value="1"/>
</dbReference>
<keyword evidence="7 10" id="KW-0560">Oxidoreductase</keyword>
<comment type="caution">
    <text evidence="13">The sequence shown here is derived from an EMBL/GenBank/DDBJ whole genome shotgun (WGS) entry which is preliminary data.</text>
</comment>
<dbReference type="SUPFAM" id="SSF48179">
    <property type="entry name" value="6-phosphogluconate dehydrogenase C-terminal domain-like"/>
    <property type="match status" value="1"/>
</dbReference>
<dbReference type="InterPro" id="IPR003710">
    <property type="entry name" value="ApbA"/>
</dbReference>
<dbReference type="InterPro" id="IPR051402">
    <property type="entry name" value="KPR-Related"/>
</dbReference>
<keyword evidence="10" id="KW-0566">Pantothenate biosynthesis</keyword>
<dbReference type="InterPro" id="IPR036291">
    <property type="entry name" value="NAD(P)-bd_dom_sf"/>
</dbReference>
<dbReference type="Proteomes" id="UP000324376">
    <property type="component" value="Unassembled WGS sequence"/>
</dbReference>
<keyword evidence="6 10" id="KW-0521">NADP</keyword>
<comment type="similarity">
    <text evidence="3 10">Belongs to the ketopantoate reductase family.</text>
</comment>
<evidence type="ECO:0000256" key="6">
    <source>
        <dbReference type="ARBA" id="ARBA00022857"/>
    </source>
</evidence>
<dbReference type="SUPFAM" id="SSF51735">
    <property type="entry name" value="NAD(P)-binding Rossmann-fold domains"/>
    <property type="match status" value="1"/>
</dbReference>
<dbReference type="EMBL" id="VNHU01000001">
    <property type="protein sequence ID" value="TYP77156.1"/>
    <property type="molecule type" value="Genomic_DNA"/>
</dbReference>
<evidence type="ECO:0000256" key="9">
    <source>
        <dbReference type="ARBA" id="ARBA00048793"/>
    </source>
</evidence>
<comment type="pathway">
    <text evidence="2 10">Cofactor biosynthesis; (R)-pantothenate biosynthesis; (R)-pantoate from 3-methyl-2-oxobutanoate: step 2/2.</text>
</comment>
<dbReference type="Gene3D" id="1.10.1040.10">
    <property type="entry name" value="N-(1-d-carboxylethyl)-l-norvaline Dehydrogenase, domain 2"/>
    <property type="match status" value="1"/>
</dbReference>
<protein>
    <recommendedName>
        <fullName evidence="5 10">2-dehydropantoate 2-reductase</fullName>
        <ecNumber evidence="4 10">1.1.1.169</ecNumber>
    </recommendedName>
    <alternativeName>
        <fullName evidence="8 10">Ketopantoate reductase</fullName>
    </alternativeName>
</protein>
<gene>
    <name evidence="13" type="ORF">BD809_101306</name>
</gene>
<feature type="domain" description="Ketopantoate reductase N-terminal" evidence="11">
    <location>
        <begin position="3"/>
        <end position="151"/>
    </location>
</feature>
<evidence type="ECO:0000259" key="11">
    <source>
        <dbReference type="Pfam" id="PF02558"/>
    </source>
</evidence>
<evidence type="ECO:0000256" key="3">
    <source>
        <dbReference type="ARBA" id="ARBA00007870"/>
    </source>
</evidence>
<evidence type="ECO:0000256" key="2">
    <source>
        <dbReference type="ARBA" id="ARBA00004994"/>
    </source>
</evidence>
<evidence type="ECO:0000313" key="13">
    <source>
        <dbReference type="EMBL" id="TYP77156.1"/>
    </source>
</evidence>
<comment type="catalytic activity">
    <reaction evidence="9 10">
        <text>(R)-pantoate + NADP(+) = 2-dehydropantoate + NADPH + H(+)</text>
        <dbReference type="Rhea" id="RHEA:16233"/>
        <dbReference type="ChEBI" id="CHEBI:11561"/>
        <dbReference type="ChEBI" id="CHEBI:15378"/>
        <dbReference type="ChEBI" id="CHEBI:15980"/>
        <dbReference type="ChEBI" id="CHEBI:57783"/>
        <dbReference type="ChEBI" id="CHEBI:58349"/>
        <dbReference type="EC" id="1.1.1.169"/>
    </reaction>
</comment>
<dbReference type="PANTHER" id="PTHR21708:SF26">
    <property type="entry name" value="2-DEHYDROPANTOATE 2-REDUCTASE"/>
    <property type="match status" value="1"/>
</dbReference>
<organism evidence="13 14">
    <name type="scientific">Aquimarina intermedia</name>
    <dbReference type="NCBI Taxonomy" id="350814"/>
    <lineage>
        <taxon>Bacteria</taxon>
        <taxon>Pseudomonadati</taxon>
        <taxon>Bacteroidota</taxon>
        <taxon>Flavobacteriia</taxon>
        <taxon>Flavobacteriales</taxon>
        <taxon>Flavobacteriaceae</taxon>
        <taxon>Aquimarina</taxon>
    </lineage>
</organism>
<dbReference type="GO" id="GO:0015940">
    <property type="term" value="P:pantothenate biosynthetic process"/>
    <property type="evidence" value="ECO:0007669"/>
    <property type="project" value="UniProtKB-UniPathway"/>
</dbReference>
<evidence type="ECO:0000256" key="10">
    <source>
        <dbReference type="RuleBase" id="RU362068"/>
    </source>
</evidence>
<dbReference type="InterPro" id="IPR008927">
    <property type="entry name" value="6-PGluconate_DH-like_C_sf"/>
</dbReference>
<reference evidence="13 14" key="1">
    <citation type="submission" date="2019-07" db="EMBL/GenBank/DDBJ databases">
        <title>Genomic Encyclopedia of Archaeal and Bacterial Type Strains, Phase II (KMG-II): from individual species to whole genera.</title>
        <authorList>
            <person name="Goeker M."/>
        </authorList>
    </citation>
    <scope>NUCLEOTIDE SEQUENCE [LARGE SCALE GENOMIC DNA]</scope>
    <source>
        <strain evidence="13 14">DSM 17527</strain>
    </source>
</reference>
<evidence type="ECO:0000259" key="12">
    <source>
        <dbReference type="Pfam" id="PF08546"/>
    </source>
</evidence>
<dbReference type="OrthoDB" id="9796561at2"/>
<dbReference type="EC" id="1.1.1.169" evidence="4 10"/>
<evidence type="ECO:0000313" key="14">
    <source>
        <dbReference type="Proteomes" id="UP000324376"/>
    </source>
</evidence>
<proteinExistence type="inferred from homology"/>
<sequence>MHIVIVGVGGVGGFFGGKLIQSGCKVTLIARGVHKKAILAQGLHIKSVDGDFNVHPHLVTDDVSRVEPADLILLCTKSWQVKQAANQIKHLIKENTLVLPLQNGADNAEKVLEIIDKKHVIGGLCKIYSKIEAPGIINHFGFVPEIIFGALHTISNDRLEEVSTLFDKAKIKNKIAKDIQVAIWQKFLFIATVSGLGGLTRATLGVLYEDKNLRDLLERTAQEICAVAQAKHINLPEDSVSAVMNIIKNQPYDATASTQRDIMEGRPSELENFNGFMVREGERLGVPTPVNSFIYYCLMPMEKKARA</sequence>
<evidence type="ECO:0000256" key="4">
    <source>
        <dbReference type="ARBA" id="ARBA00013014"/>
    </source>
</evidence>
<dbReference type="Gene3D" id="3.40.50.720">
    <property type="entry name" value="NAD(P)-binding Rossmann-like Domain"/>
    <property type="match status" value="1"/>
</dbReference>
<dbReference type="InterPro" id="IPR013328">
    <property type="entry name" value="6PGD_dom2"/>
</dbReference>
<dbReference type="GO" id="GO:0008677">
    <property type="term" value="F:2-dehydropantoate 2-reductase activity"/>
    <property type="evidence" value="ECO:0007669"/>
    <property type="project" value="UniProtKB-EC"/>
</dbReference>
<dbReference type="InterPro" id="IPR013332">
    <property type="entry name" value="KPR_N"/>
</dbReference>
<feature type="domain" description="Ketopantoate reductase C-terminal" evidence="12">
    <location>
        <begin position="178"/>
        <end position="301"/>
    </location>
</feature>
<evidence type="ECO:0000256" key="8">
    <source>
        <dbReference type="ARBA" id="ARBA00032024"/>
    </source>
</evidence>
<dbReference type="Pfam" id="PF08546">
    <property type="entry name" value="ApbA_C"/>
    <property type="match status" value="1"/>
</dbReference>
<dbReference type="PANTHER" id="PTHR21708">
    <property type="entry name" value="PROBABLE 2-DEHYDROPANTOATE 2-REDUCTASE"/>
    <property type="match status" value="1"/>
</dbReference>
<keyword evidence="14" id="KW-1185">Reference proteome</keyword>
<dbReference type="AlphaFoldDB" id="A0A5S5CFT9"/>
<dbReference type="FunFam" id="3.40.50.720:FF:000307">
    <property type="entry name" value="2-dehydropantoate 2-reductase"/>
    <property type="match status" value="1"/>
</dbReference>
<evidence type="ECO:0000256" key="1">
    <source>
        <dbReference type="ARBA" id="ARBA00002919"/>
    </source>
</evidence>
<name>A0A5S5CFT9_9FLAO</name>
<dbReference type="UniPathway" id="UPA00028">
    <property type="reaction ID" value="UER00004"/>
</dbReference>
<dbReference type="FunFam" id="1.10.1040.10:FF:000017">
    <property type="entry name" value="2-dehydropantoate 2-reductase"/>
    <property type="match status" value="1"/>
</dbReference>
<dbReference type="RefSeq" id="WP_148781176.1">
    <property type="nucleotide sequence ID" value="NZ_VNHU01000001.1"/>
</dbReference>
<accession>A0A5S5CFT9</accession>
<evidence type="ECO:0000256" key="5">
    <source>
        <dbReference type="ARBA" id="ARBA00019465"/>
    </source>
</evidence>
<dbReference type="GO" id="GO:0005737">
    <property type="term" value="C:cytoplasm"/>
    <property type="evidence" value="ECO:0007669"/>
    <property type="project" value="TreeGrafter"/>
</dbReference>